<reference evidence="1" key="1">
    <citation type="submission" date="2019-04" db="EMBL/GenBank/DDBJ databases">
        <title>Microbes associate with the intestines of laboratory mice.</title>
        <authorList>
            <person name="Navarre W."/>
            <person name="Wong E."/>
            <person name="Huang K.C."/>
            <person name="Tropini C."/>
            <person name="Ng K."/>
            <person name="Yu B."/>
        </authorList>
    </citation>
    <scope>NUCLEOTIDE SEQUENCE</scope>
    <source>
        <strain evidence="1">NM86_A22</strain>
    </source>
</reference>
<proteinExistence type="predicted"/>
<protein>
    <submittedName>
        <fullName evidence="1">Uncharacterized protein</fullName>
    </submittedName>
</protein>
<dbReference type="EMBL" id="SSTG01000067">
    <property type="protein sequence ID" value="THG50763.1"/>
    <property type="molecule type" value="Genomic_DNA"/>
</dbReference>
<keyword evidence="2" id="KW-1185">Reference proteome</keyword>
<evidence type="ECO:0000313" key="2">
    <source>
        <dbReference type="Proteomes" id="UP000305401"/>
    </source>
</evidence>
<comment type="caution">
    <text evidence="1">The sequence shown here is derived from an EMBL/GenBank/DDBJ whole genome shotgun (WGS) entry which is preliminary data.</text>
</comment>
<evidence type="ECO:0000313" key="1">
    <source>
        <dbReference type="EMBL" id="THG50763.1"/>
    </source>
</evidence>
<sequence>MKKFLFVSVLLAMLPFACLHAESKQTSNNDDIITRQVSFNKPFNAIKASQGVEIQYTVIPEGQKATATLKVRKSILDSVEIKIDDNRLCFGFKNKSYSKNINSFGDMFSMLKDMFKNNNYRGQTAVLYVSAPPVENLKASSGANINVLNELNRSGNIDLKTSSAGSISVKALKCDICTANTSSGSEIKIKSATINNLSIDTSSGSKTKALCITAKNISASSSSGSGIDLEGSAGNASLDASSGSSIDGKDLVTRTATVEASSGASASVSYTEHADTNSSSGGSARSYNVKLEKD</sequence>
<gene>
    <name evidence="1" type="ORF">E5990_06390</name>
</gene>
<dbReference type="Proteomes" id="UP000305401">
    <property type="component" value="Unassembled WGS sequence"/>
</dbReference>
<name>A0AC61S5N1_9BACT</name>
<organism evidence="1 2">
    <name type="scientific">Muribaculum caecicola</name>
    <dbReference type="NCBI Taxonomy" id="3038144"/>
    <lineage>
        <taxon>Bacteria</taxon>
        <taxon>Pseudomonadati</taxon>
        <taxon>Bacteroidota</taxon>
        <taxon>Bacteroidia</taxon>
        <taxon>Bacteroidales</taxon>
        <taxon>Muribaculaceae</taxon>
        <taxon>Muribaculum</taxon>
    </lineage>
</organism>
<accession>A0AC61S5N1</accession>